<sequence length="62" mass="7405">MLKILRPVYSVNKMNLLEKFILWLVTIKVVLKRNPVTLQPTIENKTFGKPLRYIIIPKYKYS</sequence>
<protein>
    <submittedName>
        <fullName evidence="1">Uncharacterized protein</fullName>
    </submittedName>
</protein>
<evidence type="ECO:0000313" key="2">
    <source>
        <dbReference type="Proteomes" id="UP000307201"/>
    </source>
</evidence>
<evidence type="ECO:0000313" key="1">
    <source>
        <dbReference type="EMBL" id="TLQ05836.1"/>
    </source>
</evidence>
<dbReference type="EMBL" id="VBTE01000048">
    <property type="protein sequence ID" value="TLQ05836.1"/>
    <property type="molecule type" value="Genomic_DNA"/>
</dbReference>
<reference evidence="1 2" key="1">
    <citation type="submission" date="2019-05" db="EMBL/GenBank/DDBJ databases">
        <title>The metagenome of a microbial culture collection derived from dairy environment covers the genomic content of the human microbiome.</title>
        <authorList>
            <person name="Roder T."/>
            <person name="Wuthrich D."/>
            <person name="Sattari Z."/>
            <person name="Von Ah U."/>
            <person name="Bar C."/>
            <person name="Ronchi F."/>
            <person name="Macpherson A.J."/>
            <person name="Ganal-Vonarburg S.C."/>
            <person name="Bruggmann R."/>
            <person name="Vergeres G."/>
        </authorList>
    </citation>
    <scope>NUCLEOTIDE SEQUENCE [LARGE SCALE GENOMIC DNA]</scope>
    <source>
        <strain evidence="1 2">FAM 24235</strain>
    </source>
</reference>
<gene>
    <name evidence="1" type="ORF">FEZ48_11925</name>
</gene>
<name>A0A5R9BYR0_9LACT</name>
<proteinExistence type="predicted"/>
<dbReference type="AlphaFoldDB" id="A0A5R9BYR0"/>
<comment type="caution">
    <text evidence="1">The sequence shown here is derived from an EMBL/GenBank/DDBJ whole genome shotgun (WGS) entry which is preliminary data.</text>
</comment>
<dbReference type="RefSeq" id="WP_138472918.1">
    <property type="nucleotide sequence ID" value="NZ_VBTE01000048.1"/>
</dbReference>
<organism evidence="1 2">
    <name type="scientific">Marinilactibacillus psychrotolerans</name>
    <dbReference type="NCBI Taxonomy" id="191770"/>
    <lineage>
        <taxon>Bacteria</taxon>
        <taxon>Bacillati</taxon>
        <taxon>Bacillota</taxon>
        <taxon>Bacilli</taxon>
        <taxon>Lactobacillales</taxon>
        <taxon>Carnobacteriaceae</taxon>
        <taxon>Marinilactibacillus</taxon>
    </lineage>
</organism>
<accession>A0A5R9BYR0</accession>
<dbReference type="Proteomes" id="UP000307201">
    <property type="component" value="Unassembled WGS sequence"/>
</dbReference>